<evidence type="ECO:0000256" key="1">
    <source>
        <dbReference type="ARBA" id="ARBA00001933"/>
    </source>
</evidence>
<dbReference type="InterPro" id="IPR015421">
    <property type="entry name" value="PyrdxlP-dep_Trfase_major"/>
</dbReference>
<dbReference type="InterPro" id="IPR004839">
    <property type="entry name" value="Aminotransferase_I/II_large"/>
</dbReference>
<dbReference type="GO" id="GO:0006520">
    <property type="term" value="P:amino acid metabolic process"/>
    <property type="evidence" value="ECO:0007669"/>
    <property type="project" value="InterPro"/>
</dbReference>
<dbReference type="InterPro" id="IPR015424">
    <property type="entry name" value="PyrdxlP-dep_Trfase"/>
</dbReference>
<dbReference type="InterPro" id="IPR050596">
    <property type="entry name" value="AspAT/PAT-like"/>
</dbReference>
<keyword evidence="4 6" id="KW-0808">Transferase</keyword>
<dbReference type="Gene3D" id="3.90.1150.10">
    <property type="entry name" value="Aspartate Aminotransferase, domain 1"/>
    <property type="match status" value="1"/>
</dbReference>
<comment type="cofactor">
    <cofactor evidence="1 6">
        <name>pyridoxal 5'-phosphate</name>
        <dbReference type="ChEBI" id="CHEBI:597326"/>
    </cofactor>
</comment>
<sequence>MQEDKLSALVKLLKPEVAAVKPSSILKFNQDISKIPGILKLTLGEPDFTTPEHIKAAGVSAIEQNDSHYTNSAGKIEVRQATANYLATKYNVHYDPASEILVTAGTTEAIFSALTTIVSKGDEVLIPTPIFPLYIPDTTVNQGVPVFMDTSANHFVLSPELLATTLKDHPRAKVLVLNYPTNPTGVTYRRKDLEALAKVLRQYNVFVLCDEIYSELTYGEPHVSMAELLPEQTILLNGVSKSHAMTGWRIGVLAAPAAIAQEIGKVHQFAITSATTVAQDAALEAFKNGLNDGQEMKQAYEKRRDYLFTALQAIGFECVKPEGAFYLFVKIPASLPQDSFKCCYELAQEAKVALIPGASFGGGGEGYVRISYAASLTDLKEAVKRLKNYLVQKS</sequence>
<evidence type="ECO:0000259" key="7">
    <source>
        <dbReference type="Pfam" id="PF00155"/>
    </source>
</evidence>
<comment type="similarity">
    <text evidence="2 6">Belongs to the class-I pyridoxal-phosphate-dependent aminotransferase family.</text>
</comment>
<evidence type="ECO:0000313" key="8">
    <source>
        <dbReference type="EMBL" id="ANK61343.1"/>
    </source>
</evidence>
<dbReference type="EC" id="2.6.1.-" evidence="6"/>
<dbReference type="InterPro" id="IPR004838">
    <property type="entry name" value="NHTrfase_class1_PyrdxlP-BS"/>
</dbReference>
<dbReference type="PANTHER" id="PTHR46383:SF4">
    <property type="entry name" value="AMINOTRANSFERASE"/>
    <property type="match status" value="1"/>
</dbReference>
<dbReference type="GeneID" id="42980692"/>
<dbReference type="GO" id="GO:0030170">
    <property type="term" value="F:pyridoxal phosphate binding"/>
    <property type="evidence" value="ECO:0007669"/>
    <property type="project" value="InterPro"/>
</dbReference>
<reference evidence="8 9" key="1">
    <citation type="submission" date="2016-03" db="EMBL/GenBank/DDBJ databases">
        <title>Pediococcus and Lactobacillus from brewery environment - whole genome sequencing and assembly.</title>
        <authorList>
            <person name="Behr J."/>
            <person name="Geissler A.J."/>
            <person name="Vogel R.F."/>
        </authorList>
    </citation>
    <scope>NUCLEOTIDE SEQUENCE [LARGE SCALE GENOMIC DNA]</scope>
    <source>
        <strain evidence="8 9">TMW 1.1989</strain>
    </source>
</reference>
<dbReference type="KEGG" id="lbt:AYR52_01105"/>
<dbReference type="FunFam" id="3.40.640.10:FF:000033">
    <property type="entry name" value="Aspartate aminotransferase"/>
    <property type="match status" value="1"/>
</dbReference>
<dbReference type="Pfam" id="PF00155">
    <property type="entry name" value="Aminotran_1_2"/>
    <property type="match status" value="1"/>
</dbReference>
<dbReference type="PANTHER" id="PTHR46383">
    <property type="entry name" value="ASPARTATE AMINOTRANSFERASE"/>
    <property type="match status" value="1"/>
</dbReference>
<dbReference type="OrthoDB" id="9802328at2"/>
<dbReference type="AlphaFoldDB" id="A0A192GZ83"/>
<keyword evidence="9" id="KW-1185">Reference proteome</keyword>
<evidence type="ECO:0000256" key="6">
    <source>
        <dbReference type="RuleBase" id="RU000481"/>
    </source>
</evidence>
<evidence type="ECO:0000313" key="9">
    <source>
        <dbReference type="Proteomes" id="UP000078582"/>
    </source>
</evidence>
<dbReference type="CDD" id="cd00609">
    <property type="entry name" value="AAT_like"/>
    <property type="match status" value="1"/>
</dbReference>
<dbReference type="PROSITE" id="PS00105">
    <property type="entry name" value="AA_TRANSFER_CLASS_1"/>
    <property type="match status" value="1"/>
</dbReference>
<evidence type="ECO:0000256" key="5">
    <source>
        <dbReference type="ARBA" id="ARBA00022898"/>
    </source>
</evidence>
<protein>
    <recommendedName>
        <fullName evidence="6">Aminotransferase</fullName>
        <ecNumber evidence="6">2.6.1.-</ecNumber>
    </recommendedName>
</protein>
<dbReference type="Gene3D" id="3.40.640.10">
    <property type="entry name" value="Type I PLP-dependent aspartate aminotransferase-like (Major domain)"/>
    <property type="match status" value="1"/>
</dbReference>
<keyword evidence="5" id="KW-0663">Pyridoxal phosphate</keyword>
<dbReference type="InterPro" id="IPR015422">
    <property type="entry name" value="PyrdxlP-dep_Trfase_small"/>
</dbReference>
<keyword evidence="3 6" id="KW-0032">Aminotransferase</keyword>
<dbReference type="RefSeq" id="WP_068222705.1">
    <property type="nucleotide sequence ID" value="NZ_CP014623.1"/>
</dbReference>
<dbReference type="Proteomes" id="UP000078582">
    <property type="component" value="Chromosome"/>
</dbReference>
<evidence type="ECO:0000256" key="3">
    <source>
        <dbReference type="ARBA" id="ARBA00022576"/>
    </source>
</evidence>
<gene>
    <name evidence="8" type="ORF">AYR53_00385</name>
</gene>
<organism evidence="8 9">
    <name type="scientific">Loigolactobacillus backii</name>
    <dbReference type="NCBI Taxonomy" id="375175"/>
    <lineage>
        <taxon>Bacteria</taxon>
        <taxon>Bacillati</taxon>
        <taxon>Bacillota</taxon>
        <taxon>Bacilli</taxon>
        <taxon>Lactobacillales</taxon>
        <taxon>Lactobacillaceae</taxon>
        <taxon>Loigolactobacillus</taxon>
    </lineage>
</organism>
<dbReference type="STRING" id="375175.AYR53_00385"/>
<evidence type="ECO:0000256" key="4">
    <source>
        <dbReference type="ARBA" id="ARBA00022679"/>
    </source>
</evidence>
<feature type="domain" description="Aminotransferase class I/classII large" evidence="7">
    <location>
        <begin position="38"/>
        <end position="386"/>
    </location>
</feature>
<dbReference type="EMBL" id="CP014873">
    <property type="protein sequence ID" value="ANK61343.1"/>
    <property type="molecule type" value="Genomic_DNA"/>
</dbReference>
<dbReference type="GO" id="GO:0008483">
    <property type="term" value="F:transaminase activity"/>
    <property type="evidence" value="ECO:0007669"/>
    <property type="project" value="UniProtKB-KW"/>
</dbReference>
<name>A0A192GZ83_9LACO</name>
<proteinExistence type="inferred from homology"/>
<accession>A0A192GZ83</accession>
<evidence type="ECO:0000256" key="2">
    <source>
        <dbReference type="ARBA" id="ARBA00007441"/>
    </source>
</evidence>
<dbReference type="SUPFAM" id="SSF53383">
    <property type="entry name" value="PLP-dependent transferases"/>
    <property type="match status" value="1"/>
</dbReference>